<keyword evidence="4 5" id="KW-1015">Disulfide bond</keyword>
<evidence type="ECO:0000259" key="6">
    <source>
        <dbReference type="PROSITE" id="PS50923"/>
    </source>
</evidence>
<evidence type="ECO:0000256" key="5">
    <source>
        <dbReference type="PROSITE-ProRule" id="PRU00302"/>
    </source>
</evidence>
<dbReference type="PANTHER" id="PTHR45785:SF2">
    <property type="entry name" value="COMPLEMENT FACTOR H-RELATED"/>
    <property type="match status" value="1"/>
</dbReference>
<dbReference type="Bgee" id="ENSELUG00000009886">
    <property type="expression patterns" value="Expressed in liver and 1 other cell type or tissue"/>
</dbReference>
<keyword evidence="2 5" id="KW-0768">Sushi</keyword>
<dbReference type="InterPro" id="IPR035976">
    <property type="entry name" value="Sushi/SCR/CCP_sf"/>
</dbReference>
<dbReference type="SMART" id="SM00032">
    <property type="entry name" value="CCP"/>
    <property type="match status" value="2"/>
</dbReference>
<keyword evidence="8" id="KW-1185">Reference proteome</keyword>
<feature type="domain" description="Sushi" evidence="6">
    <location>
        <begin position="51"/>
        <end position="101"/>
    </location>
</feature>
<dbReference type="CDD" id="cd00033">
    <property type="entry name" value="CCP"/>
    <property type="match status" value="2"/>
</dbReference>
<keyword evidence="3" id="KW-0732">Signal</keyword>
<evidence type="ECO:0000256" key="4">
    <source>
        <dbReference type="ARBA" id="ARBA00023157"/>
    </source>
</evidence>
<reference evidence="7" key="4">
    <citation type="submission" date="2025-09" db="UniProtKB">
        <authorList>
            <consortium name="Ensembl"/>
        </authorList>
    </citation>
    <scope>IDENTIFICATION</scope>
</reference>
<dbReference type="PROSITE" id="PS50923">
    <property type="entry name" value="SUSHI"/>
    <property type="match status" value="2"/>
</dbReference>
<proteinExistence type="predicted"/>
<dbReference type="GeneTree" id="ENSGT01010000228117"/>
<dbReference type="Proteomes" id="UP000265140">
    <property type="component" value="Chromosome 11"/>
</dbReference>
<comment type="caution">
    <text evidence="5">Lacks conserved residue(s) required for the propagation of feature annotation.</text>
</comment>
<dbReference type="InterPro" id="IPR051503">
    <property type="entry name" value="ComplSys_Reg/VirEntry_Med"/>
</dbReference>
<reference evidence="7" key="2">
    <citation type="submission" date="2020-02" db="EMBL/GenBank/DDBJ databases">
        <title>Esox lucius (northern pike) genome, fEsoLuc1, primary haplotype.</title>
        <authorList>
            <person name="Myers G."/>
            <person name="Karagic N."/>
            <person name="Meyer A."/>
            <person name="Pippel M."/>
            <person name="Reichard M."/>
            <person name="Winkler S."/>
            <person name="Tracey A."/>
            <person name="Sims Y."/>
            <person name="Howe K."/>
            <person name="Rhie A."/>
            <person name="Formenti G."/>
            <person name="Durbin R."/>
            <person name="Fedrigo O."/>
            <person name="Jarvis E.D."/>
        </authorList>
    </citation>
    <scope>NUCLEOTIDE SEQUENCE [LARGE SCALE GENOMIC DNA]</scope>
</reference>
<dbReference type="Gene3D" id="2.10.70.10">
    <property type="entry name" value="Complement Module, domain 1"/>
    <property type="match status" value="2"/>
</dbReference>
<evidence type="ECO:0000313" key="7">
    <source>
        <dbReference type="Ensembl" id="ENSELUP00000009312.3"/>
    </source>
</evidence>
<name>A0A3P8XY12_ESOLU</name>
<dbReference type="InterPro" id="IPR000436">
    <property type="entry name" value="Sushi_SCR_CCP_dom"/>
</dbReference>
<dbReference type="Pfam" id="PF00084">
    <property type="entry name" value="Sushi"/>
    <property type="match status" value="2"/>
</dbReference>
<dbReference type="SUPFAM" id="SSF57535">
    <property type="entry name" value="Complement control module/SCR domain"/>
    <property type="match status" value="2"/>
</dbReference>
<feature type="domain" description="Sushi" evidence="6">
    <location>
        <begin position="104"/>
        <end position="162"/>
    </location>
</feature>
<sequence>FQQFVWFFKIFQIKELCPPKTNGFLVREIASSSTFYYSCNENFIPSTGGKLHCQIPDIPNSKAVSQNDMKITCNHGYILVGTNTIKCTNGEWETPLPECKLDPASCGPPPRADNAIVKILCQKIFMEESRVNYECRKTFVMDGPNEITCKNGIWTTPPICKRNLFDTSEKLNIWYRNLCLQLQRSYVSCSS</sequence>
<reference evidence="8" key="1">
    <citation type="journal article" date="2014" name="PLoS ONE">
        <title>The genome and linkage map of the northern pike (Esox lucius): conserved synteny revealed between the salmonid sister group and the Neoteleostei.</title>
        <authorList>
            <person name="Rondeau E.B."/>
            <person name="Minkley D.R."/>
            <person name="Leong J.S."/>
            <person name="Messmer A.M."/>
            <person name="Jantzen J.R."/>
            <person name="von Schalburg K.R."/>
            <person name="Lemon C."/>
            <person name="Bird N.H."/>
            <person name="Koop B.F."/>
        </authorList>
    </citation>
    <scope>NUCLEOTIDE SEQUENCE</scope>
</reference>
<dbReference type="PANTHER" id="PTHR45785">
    <property type="entry name" value="COMPLEMENT FACTOR H-RELATED"/>
    <property type="match status" value="1"/>
</dbReference>
<protein>
    <recommendedName>
        <fullName evidence="6">Sushi domain-containing protein</fullName>
    </recommendedName>
</protein>
<evidence type="ECO:0000256" key="3">
    <source>
        <dbReference type="ARBA" id="ARBA00022729"/>
    </source>
</evidence>
<dbReference type="Ensembl" id="ENSELUT00000004068.3">
    <property type="protein sequence ID" value="ENSELUP00000009312.3"/>
    <property type="gene ID" value="ENSELUG00000009886.3"/>
</dbReference>
<reference evidence="7" key="3">
    <citation type="submission" date="2025-08" db="UniProtKB">
        <authorList>
            <consortium name="Ensembl"/>
        </authorList>
    </citation>
    <scope>IDENTIFICATION</scope>
</reference>
<evidence type="ECO:0000256" key="2">
    <source>
        <dbReference type="ARBA" id="ARBA00022659"/>
    </source>
</evidence>
<comment type="subcellular location">
    <subcellularLocation>
        <location evidence="1">Virion</location>
    </subcellularLocation>
</comment>
<dbReference type="AlphaFoldDB" id="A0A3P8XY12"/>
<dbReference type="InParanoid" id="A0A3P8XY12"/>
<organism evidence="7 8">
    <name type="scientific">Esox lucius</name>
    <name type="common">Northern pike</name>
    <dbReference type="NCBI Taxonomy" id="8010"/>
    <lineage>
        <taxon>Eukaryota</taxon>
        <taxon>Metazoa</taxon>
        <taxon>Chordata</taxon>
        <taxon>Craniata</taxon>
        <taxon>Vertebrata</taxon>
        <taxon>Euteleostomi</taxon>
        <taxon>Actinopterygii</taxon>
        <taxon>Neopterygii</taxon>
        <taxon>Teleostei</taxon>
        <taxon>Protacanthopterygii</taxon>
        <taxon>Esociformes</taxon>
        <taxon>Esocidae</taxon>
        <taxon>Esox</taxon>
    </lineage>
</organism>
<evidence type="ECO:0000313" key="8">
    <source>
        <dbReference type="Proteomes" id="UP000265140"/>
    </source>
</evidence>
<dbReference type="OMA" id="GHNRERY"/>
<accession>A0A3P8XY12</accession>
<evidence type="ECO:0000256" key="1">
    <source>
        <dbReference type="ARBA" id="ARBA00004328"/>
    </source>
</evidence>
<feature type="disulfide bond" evidence="5">
    <location>
        <begin position="106"/>
        <end position="149"/>
    </location>
</feature>